<feature type="compositionally biased region" description="Polar residues" evidence="1">
    <location>
        <begin position="623"/>
        <end position="638"/>
    </location>
</feature>
<sequence>MTNSTLKHFLSGVMMELQEFHVYHSISGGGMRLVDYQNQAFFSARTLTRNIIAELWNFSPDKPKRNNEHNELFLMSFASPCRVWATALIALAVRCKLTPPITESNCLEEPISASHFGSSWNFDPDDAHYDSPVLPDKFEDYFDFSSDFFPHSPIGSPTFAPPYHPAPLYHPAPPYHLAPNYHPPEQNEHESIALSNNFNDHDIPAQSNYIFNRDHVIPTAASIYPVHLPQLQQHDSGEKAIASLEERLNVAKVEEERRRAHVDSSGALKSLTEKMMGQPQAHLDQKKLRSIGSSLPAGTLPEHLGLTNSKSTPNKIMGCQTAASIYPVHLPQLHPYPSGKETIASLEEKLVVAKVEEERRRSHSMSSGAIRSLIEKPMGPPQARLDQRRLRPIESSLPAGTLPEQVDVTNSQPTPNKIMDWQLNLRPAKKNKQSNPFEVRSKEEAEFSMQQENRIASLQERLNSERVKEKLRQANYKPWYALMPSIEKQLGSRSTQVHPDRISTHSLESLPTEIWPEALGLTNDESSPNKVMERPKRKTIDPQSTATESAQNKMMASPKRNKIDPQNNASKATQTKIAASPERKNLVPQNTASTSIQIRKKLQQKNLRPKSGHSLQLRDQEFPPTNSGMLPGSLLTSTDKGKEEFPIGAEIKDKIKPPLKQEDLYYHPGEKLTKLSENDYNLLSALNRKKKIEEELAALSIKNTASASRQIRQQGEEAEAMTSVSSFIAVESHSPMKRLTHDRFCRLAGLYSGNREEALEQDIVLHFSVMSTYIHAAVVFFATNSPTLEFLKKTSIEERMPKRLVPARRGITPCRAGTRSYQPTEKLFVGEQVSVAATDVTSVYQTDVTSAAPTDTLCLCSNVSVGPADIKSVWATDCARRGITPRRAGTSLHQPDEELFLGEQVQAGTCLPMNNASASWYKLVPARRRQRRRPPVKPRVGAV</sequence>
<evidence type="ECO:0000256" key="1">
    <source>
        <dbReference type="SAM" id="MobiDB-lite"/>
    </source>
</evidence>
<evidence type="ECO:0000313" key="3">
    <source>
        <dbReference type="Proteomes" id="UP000235392"/>
    </source>
</evidence>
<proteinExistence type="predicted"/>
<dbReference type="Proteomes" id="UP000235392">
    <property type="component" value="Unassembled WGS sequence"/>
</dbReference>
<feature type="compositionally biased region" description="Polar residues" evidence="1">
    <location>
        <begin position="587"/>
        <end position="597"/>
    </location>
</feature>
<accession>A0A2N5UPE6</accession>
<reference evidence="2 3" key="1">
    <citation type="submission" date="2017-11" db="EMBL/GenBank/DDBJ databases">
        <title>De novo assembly and phasing of dikaryotic genomes from two isolates of Puccinia coronata f. sp. avenae, the causal agent of oat crown rust.</title>
        <authorList>
            <person name="Miller M.E."/>
            <person name="Zhang Y."/>
            <person name="Omidvar V."/>
            <person name="Sperschneider J."/>
            <person name="Schwessinger B."/>
            <person name="Raley C."/>
            <person name="Palmer J.M."/>
            <person name="Garnica D."/>
            <person name="Upadhyaya N."/>
            <person name="Rathjen J."/>
            <person name="Taylor J.M."/>
            <person name="Park R.F."/>
            <person name="Dodds P.N."/>
            <person name="Hirsch C.D."/>
            <person name="Kianian S.F."/>
            <person name="Figueroa M."/>
        </authorList>
    </citation>
    <scope>NUCLEOTIDE SEQUENCE [LARGE SCALE GENOMIC DNA]</scope>
    <source>
        <strain evidence="2">12SD80</strain>
    </source>
</reference>
<gene>
    <name evidence="2" type="ORF">PCASD_07660</name>
</gene>
<organism evidence="2 3">
    <name type="scientific">Puccinia coronata f. sp. avenae</name>
    <dbReference type="NCBI Taxonomy" id="200324"/>
    <lineage>
        <taxon>Eukaryota</taxon>
        <taxon>Fungi</taxon>
        <taxon>Dikarya</taxon>
        <taxon>Basidiomycota</taxon>
        <taxon>Pucciniomycotina</taxon>
        <taxon>Pucciniomycetes</taxon>
        <taxon>Pucciniales</taxon>
        <taxon>Pucciniaceae</taxon>
        <taxon>Puccinia</taxon>
    </lineage>
</organism>
<feature type="compositionally biased region" description="Polar residues" evidence="1">
    <location>
        <begin position="541"/>
        <end position="554"/>
    </location>
</feature>
<feature type="compositionally biased region" description="Basic and acidic residues" evidence="1">
    <location>
        <begin position="531"/>
        <end position="540"/>
    </location>
</feature>
<feature type="compositionally biased region" description="Basic residues" evidence="1">
    <location>
        <begin position="598"/>
        <end position="611"/>
    </location>
</feature>
<protein>
    <submittedName>
        <fullName evidence="2">Uncharacterized protein</fullName>
    </submittedName>
</protein>
<name>A0A2N5UPE6_9BASI</name>
<dbReference type="AlphaFoldDB" id="A0A2N5UPE6"/>
<dbReference type="EMBL" id="PGCI01000114">
    <property type="protein sequence ID" value="PLW39507.1"/>
    <property type="molecule type" value="Genomic_DNA"/>
</dbReference>
<feature type="compositionally biased region" description="Polar residues" evidence="1">
    <location>
        <begin position="564"/>
        <end position="577"/>
    </location>
</feature>
<comment type="caution">
    <text evidence="2">The sequence shown here is derived from an EMBL/GenBank/DDBJ whole genome shotgun (WGS) entry which is preliminary data.</text>
</comment>
<evidence type="ECO:0000313" key="2">
    <source>
        <dbReference type="EMBL" id="PLW39507.1"/>
    </source>
</evidence>
<feature type="region of interest" description="Disordered" evidence="1">
    <location>
        <begin position="520"/>
        <end position="642"/>
    </location>
</feature>